<dbReference type="EMBL" id="AP022593">
    <property type="protein sequence ID" value="BBY49882.1"/>
    <property type="molecule type" value="Genomic_DNA"/>
</dbReference>
<sequence length="276" mass="30979">MPRRRLSDAARMGVYQMADDGLPLRDRGLNAEEMTALRLILSTYRDGSGQVVLKSTGETMPGFRDFERALAAVTNGVTTENKGIFDVIVPASPLPYGLSAKMSKIQPERNKCSFMELANSAAKFRQNLLDKQINWVTEPMLAGPEIVDQVTGWHLAESEGIDVPQSKYVILAHNNPWTQFQLISFPLTLKVANPKGEVEWLIEGASLNGYIDDNGRRHRLWQCYMNSGGQLKYYPPLHWADWMSAAFTLEKPPVGSPSQRAQEYFPELWPEGFGDT</sequence>
<name>A0A7I7RZ20_9MYCO</name>
<dbReference type="KEGG" id="marz:MARA_33500"/>
<protein>
    <submittedName>
        <fullName evidence="1">Uncharacterized protein</fullName>
    </submittedName>
</protein>
<evidence type="ECO:0000313" key="2">
    <source>
        <dbReference type="Proteomes" id="UP000467428"/>
    </source>
</evidence>
<geneLocation type="plasmid" evidence="2">
    <name>pjcm18538 dna</name>
</geneLocation>
<dbReference type="Proteomes" id="UP000467428">
    <property type="component" value="Chromosome"/>
</dbReference>
<dbReference type="REBASE" id="374079">
    <property type="entry name" value="Mar18538ORF33510P"/>
</dbReference>
<dbReference type="AlphaFoldDB" id="A0A7I7RZ20"/>
<gene>
    <name evidence="1" type="ORF">MARA_33500</name>
</gene>
<organism evidence="1 2">
    <name type="scientific">Mycolicibacterium arabiense</name>
    <dbReference type="NCBI Taxonomy" id="1286181"/>
    <lineage>
        <taxon>Bacteria</taxon>
        <taxon>Bacillati</taxon>
        <taxon>Actinomycetota</taxon>
        <taxon>Actinomycetes</taxon>
        <taxon>Mycobacteriales</taxon>
        <taxon>Mycobacteriaceae</taxon>
        <taxon>Mycolicibacterium</taxon>
    </lineage>
</organism>
<proteinExistence type="predicted"/>
<keyword evidence="2" id="KW-1185">Reference proteome</keyword>
<accession>A0A7I7RZ20</accession>
<reference evidence="1 2" key="1">
    <citation type="journal article" date="2019" name="Emerg. Microbes Infect.">
        <title>Comprehensive subspecies identification of 175 nontuberculous mycobacteria species based on 7547 genomic profiles.</title>
        <authorList>
            <person name="Matsumoto Y."/>
            <person name="Kinjo T."/>
            <person name="Motooka D."/>
            <person name="Nabeya D."/>
            <person name="Jung N."/>
            <person name="Uechi K."/>
            <person name="Horii T."/>
            <person name="Iida T."/>
            <person name="Fujita J."/>
            <person name="Nakamura S."/>
        </authorList>
    </citation>
    <scope>NUCLEOTIDE SEQUENCE [LARGE SCALE GENOMIC DNA]</scope>
    <source>
        <strain evidence="1 2">JCM 18538</strain>
    </source>
</reference>
<evidence type="ECO:0000313" key="1">
    <source>
        <dbReference type="EMBL" id="BBY49882.1"/>
    </source>
</evidence>